<dbReference type="InterPro" id="IPR003439">
    <property type="entry name" value="ABC_transporter-like_ATP-bd"/>
</dbReference>
<reference evidence="5 6" key="1">
    <citation type="submission" date="2018-10" db="EMBL/GenBank/DDBJ databases">
        <title>Genomic Encyclopedia of Archaeal and Bacterial Type Strains, Phase II (KMG-II): from individual species to whole genera.</title>
        <authorList>
            <person name="Goeker M."/>
        </authorList>
    </citation>
    <scope>NUCLEOTIDE SEQUENCE [LARGE SCALE GENOMIC DNA]</scope>
    <source>
        <strain evidence="5 6">VM1</strain>
    </source>
</reference>
<gene>
    <name evidence="5" type="ORF">CLV39_0549</name>
</gene>
<dbReference type="InterPro" id="IPR027417">
    <property type="entry name" value="P-loop_NTPase"/>
</dbReference>
<accession>A0A3M0BKB9</accession>
<name>A0A3M0BKB9_9AQUI</name>
<dbReference type="EMBL" id="REFO01000010">
    <property type="protein sequence ID" value="RMA97913.1"/>
    <property type="molecule type" value="Genomic_DNA"/>
</dbReference>
<dbReference type="PROSITE" id="PS50893">
    <property type="entry name" value="ABC_TRANSPORTER_2"/>
    <property type="match status" value="1"/>
</dbReference>
<evidence type="ECO:0000313" key="5">
    <source>
        <dbReference type="EMBL" id="RMA97913.1"/>
    </source>
</evidence>
<dbReference type="AlphaFoldDB" id="A0A3M0BKB9"/>
<proteinExistence type="predicted"/>
<keyword evidence="2" id="KW-0547">Nucleotide-binding</keyword>
<keyword evidence="6" id="KW-1185">Reference proteome</keyword>
<evidence type="ECO:0000256" key="3">
    <source>
        <dbReference type="ARBA" id="ARBA00022840"/>
    </source>
</evidence>
<dbReference type="Gene3D" id="3.40.50.300">
    <property type="entry name" value="P-loop containing nucleotide triphosphate hydrolases"/>
    <property type="match status" value="1"/>
</dbReference>
<dbReference type="GO" id="GO:0005524">
    <property type="term" value="F:ATP binding"/>
    <property type="evidence" value="ECO:0007669"/>
    <property type="project" value="UniProtKB-KW"/>
</dbReference>
<dbReference type="Proteomes" id="UP000280842">
    <property type="component" value="Unassembled WGS sequence"/>
</dbReference>
<dbReference type="PANTHER" id="PTHR42781:SF4">
    <property type="entry name" value="SPERMIDINE_PUTRESCINE IMPORT ATP-BINDING PROTEIN POTA"/>
    <property type="match status" value="1"/>
</dbReference>
<dbReference type="OrthoDB" id="9802264at2"/>
<sequence>MIKIKIKKKLISTDIKPFYLDIDLQIKNNQFITIFGKSGSGKTTILRTIAGLEKADEGFIHVVDEVWLDTKKGINLPPQKRKIGFLFQDYALFPNMNVEENIKFAMEKEDKNLLEELLEILDIKNLRKRNINTLSGGQKQRVALARAIARKPKILLLDEPLSALDYQMRQMLQKEILKIHKRFNLTTIMVSHDRAEVFKMSEKVIVIENGKIIKEGTPEDVFLEEKISGKVKIYGEILDIKKEDIVYVITILVGNDILKVVATEEEIKGLKVGDLVLLSVKAFSPIIIKV</sequence>
<dbReference type="SMART" id="SM00382">
    <property type="entry name" value="AAA"/>
    <property type="match status" value="1"/>
</dbReference>
<evidence type="ECO:0000259" key="4">
    <source>
        <dbReference type="PROSITE" id="PS50893"/>
    </source>
</evidence>
<dbReference type="PROSITE" id="PS00211">
    <property type="entry name" value="ABC_TRANSPORTER_1"/>
    <property type="match status" value="1"/>
</dbReference>
<organism evidence="5 6">
    <name type="scientific">Hydrogenothermus marinus</name>
    <dbReference type="NCBI Taxonomy" id="133270"/>
    <lineage>
        <taxon>Bacteria</taxon>
        <taxon>Pseudomonadati</taxon>
        <taxon>Aquificota</taxon>
        <taxon>Aquificia</taxon>
        <taxon>Aquificales</taxon>
        <taxon>Hydrogenothermaceae</taxon>
        <taxon>Hydrogenothermus</taxon>
    </lineage>
</organism>
<evidence type="ECO:0000256" key="2">
    <source>
        <dbReference type="ARBA" id="ARBA00022741"/>
    </source>
</evidence>
<dbReference type="InterPro" id="IPR017871">
    <property type="entry name" value="ABC_transporter-like_CS"/>
</dbReference>
<dbReference type="Pfam" id="PF00005">
    <property type="entry name" value="ABC_tran"/>
    <property type="match status" value="1"/>
</dbReference>
<dbReference type="InterPro" id="IPR003593">
    <property type="entry name" value="AAA+_ATPase"/>
</dbReference>
<dbReference type="PANTHER" id="PTHR42781">
    <property type="entry name" value="SPERMIDINE/PUTRESCINE IMPORT ATP-BINDING PROTEIN POTA"/>
    <property type="match status" value="1"/>
</dbReference>
<dbReference type="SUPFAM" id="SSF52540">
    <property type="entry name" value="P-loop containing nucleoside triphosphate hydrolases"/>
    <property type="match status" value="1"/>
</dbReference>
<dbReference type="RefSeq" id="WP_121922675.1">
    <property type="nucleotide sequence ID" value="NZ_REFO01000010.1"/>
</dbReference>
<protein>
    <submittedName>
        <fullName evidence="5">Molybdate transport system ATP-binding protein</fullName>
    </submittedName>
</protein>
<keyword evidence="1" id="KW-0813">Transport</keyword>
<keyword evidence="3 5" id="KW-0067">ATP-binding</keyword>
<dbReference type="InterPro" id="IPR050093">
    <property type="entry name" value="ABC_SmlMolc_Importer"/>
</dbReference>
<evidence type="ECO:0000313" key="6">
    <source>
        <dbReference type="Proteomes" id="UP000280842"/>
    </source>
</evidence>
<dbReference type="GO" id="GO:0016887">
    <property type="term" value="F:ATP hydrolysis activity"/>
    <property type="evidence" value="ECO:0007669"/>
    <property type="project" value="InterPro"/>
</dbReference>
<comment type="caution">
    <text evidence="5">The sequence shown here is derived from an EMBL/GenBank/DDBJ whole genome shotgun (WGS) entry which is preliminary data.</text>
</comment>
<evidence type="ECO:0000256" key="1">
    <source>
        <dbReference type="ARBA" id="ARBA00022448"/>
    </source>
</evidence>
<feature type="domain" description="ABC transporter" evidence="4">
    <location>
        <begin position="4"/>
        <end position="234"/>
    </location>
</feature>